<feature type="compositionally biased region" description="Low complexity" evidence="1">
    <location>
        <begin position="137"/>
        <end position="156"/>
    </location>
</feature>
<sequence>MGQGQGMYAAPALAGTLGGGSITPLAPITMHEMKIEPSKLMENPMSPYHSAEAAGQSYALGLPPDSSGGGAGGGGGSSGGGGGSPGLPPMPPLSGESAGGSPDPQQALTVLQSASAAAAAAAAAQHYVQAVRWYQAASTTARRTANTEPRTGRTGTAPPPAGYSRPRTTTAPPTPS</sequence>
<proteinExistence type="predicted"/>
<feature type="compositionally biased region" description="Polar residues" evidence="1">
    <location>
        <begin position="103"/>
        <end position="112"/>
    </location>
</feature>
<feature type="compositionally biased region" description="Low complexity" evidence="1">
    <location>
        <begin position="113"/>
        <end position="122"/>
    </location>
</feature>
<gene>
    <name evidence="2" type="ORF">CALMAC_LOCUS8627</name>
</gene>
<protein>
    <submittedName>
        <fullName evidence="2">Uncharacterized protein</fullName>
    </submittedName>
</protein>
<dbReference type="AlphaFoldDB" id="A0A653CFR2"/>
<evidence type="ECO:0000313" key="2">
    <source>
        <dbReference type="EMBL" id="VEN46589.1"/>
    </source>
</evidence>
<feature type="compositionally biased region" description="Low complexity" evidence="1">
    <location>
        <begin position="165"/>
        <end position="176"/>
    </location>
</feature>
<keyword evidence="3" id="KW-1185">Reference proteome</keyword>
<accession>A0A653CFR2</accession>
<evidence type="ECO:0000256" key="1">
    <source>
        <dbReference type="SAM" id="MobiDB-lite"/>
    </source>
</evidence>
<feature type="region of interest" description="Disordered" evidence="1">
    <location>
        <begin position="36"/>
        <end position="122"/>
    </location>
</feature>
<dbReference type="OrthoDB" id="3225452at2759"/>
<name>A0A653CFR2_CALMS</name>
<feature type="compositionally biased region" description="Gly residues" evidence="1">
    <location>
        <begin position="67"/>
        <end position="85"/>
    </location>
</feature>
<dbReference type="Proteomes" id="UP000410492">
    <property type="component" value="Unassembled WGS sequence"/>
</dbReference>
<dbReference type="EMBL" id="CAACVG010007680">
    <property type="protein sequence ID" value="VEN46589.1"/>
    <property type="molecule type" value="Genomic_DNA"/>
</dbReference>
<evidence type="ECO:0000313" key="3">
    <source>
        <dbReference type="Proteomes" id="UP000410492"/>
    </source>
</evidence>
<organism evidence="2 3">
    <name type="scientific">Callosobruchus maculatus</name>
    <name type="common">Southern cowpea weevil</name>
    <name type="synonym">Pulse bruchid</name>
    <dbReference type="NCBI Taxonomy" id="64391"/>
    <lineage>
        <taxon>Eukaryota</taxon>
        <taxon>Metazoa</taxon>
        <taxon>Ecdysozoa</taxon>
        <taxon>Arthropoda</taxon>
        <taxon>Hexapoda</taxon>
        <taxon>Insecta</taxon>
        <taxon>Pterygota</taxon>
        <taxon>Neoptera</taxon>
        <taxon>Endopterygota</taxon>
        <taxon>Coleoptera</taxon>
        <taxon>Polyphaga</taxon>
        <taxon>Cucujiformia</taxon>
        <taxon>Chrysomeloidea</taxon>
        <taxon>Chrysomelidae</taxon>
        <taxon>Bruchinae</taxon>
        <taxon>Bruchini</taxon>
        <taxon>Callosobruchus</taxon>
    </lineage>
</organism>
<feature type="region of interest" description="Disordered" evidence="1">
    <location>
        <begin position="137"/>
        <end position="176"/>
    </location>
</feature>
<reference evidence="2 3" key="1">
    <citation type="submission" date="2019-01" db="EMBL/GenBank/DDBJ databases">
        <authorList>
            <person name="Sayadi A."/>
        </authorList>
    </citation>
    <scope>NUCLEOTIDE SEQUENCE [LARGE SCALE GENOMIC DNA]</scope>
</reference>